<reference evidence="5" key="3">
    <citation type="journal article" date="2014" name="Nature">
        <title>Elephant shark genome provides unique insights into gnathostome evolution.</title>
        <authorList>
            <consortium name="International Elephant Shark Genome Sequencing Consortium"/>
            <person name="Venkatesh B."/>
            <person name="Lee A.P."/>
            <person name="Ravi V."/>
            <person name="Maurya A.K."/>
            <person name="Lian M.M."/>
            <person name="Swann J.B."/>
            <person name="Ohta Y."/>
            <person name="Flajnik M.F."/>
            <person name="Sutoh Y."/>
            <person name="Kasahara M."/>
            <person name="Hoon S."/>
            <person name="Gangu V."/>
            <person name="Roy S.W."/>
            <person name="Irimia M."/>
            <person name="Korzh V."/>
            <person name="Kondrychyn I."/>
            <person name="Lim Z.W."/>
            <person name="Tay B.H."/>
            <person name="Tohari S."/>
            <person name="Kong K.W."/>
            <person name="Ho S."/>
            <person name="Lorente-Galdos B."/>
            <person name="Quilez J."/>
            <person name="Marques-Bonet T."/>
            <person name="Raney B.J."/>
            <person name="Ingham P.W."/>
            <person name="Tay A."/>
            <person name="Hillier L.W."/>
            <person name="Minx P."/>
            <person name="Boehm T."/>
            <person name="Wilson R.K."/>
            <person name="Brenner S."/>
            <person name="Warren W.C."/>
        </authorList>
    </citation>
    <scope>NUCLEOTIDE SEQUENCE [LARGE SCALE GENOMIC DNA]</scope>
</reference>
<dbReference type="Proteomes" id="UP000314986">
    <property type="component" value="Unassembled WGS sequence"/>
</dbReference>
<evidence type="ECO:0000313" key="5">
    <source>
        <dbReference type="Proteomes" id="UP000314986"/>
    </source>
</evidence>
<dbReference type="Ensembl" id="ENSCMIT00000043393.1">
    <property type="protein sequence ID" value="ENSCMIP00000042773.1"/>
    <property type="gene ID" value="ENSCMIG00000017783.1"/>
</dbReference>
<dbReference type="PANTHER" id="PTHR16830">
    <property type="entry name" value="SH2 CONTAINING ADAPTOR PRAM-1 RELATED"/>
    <property type="match status" value="1"/>
</dbReference>
<dbReference type="SUPFAM" id="SSF50044">
    <property type="entry name" value="SH3-domain"/>
    <property type="match status" value="1"/>
</dbReference>
<protein>
    <recommendedName>
        <fullName evidence="3">Helically-extended SH3 domain-containing protein</fullName>
    </recommendedName>
</protein>
<dbReference type="InterPro" id="IPR029294">
    <property type="entry name" value="hSH3"/>
</dbReference>
<feature type="compositionally biased region" description="Low complexity" evidence="2">
    <location>
        <begin position="111"/>
        <end position="125"/>
    </location>
</feature>
<dbReference type="OMA" id="EHSSICT"/>
<accession>A0A4W3JX42</accession>
<evidence type="ECO:0000256" key="2">
    <source>
        <dbReference type="SAM" id="MobiDB-lite"/>
    </source>
</evidence>
<evidence type="ECO:0000256" key="1">
    <source>
        <dbReference type="ARBA" id="ARBA00022553"/>
    </source>
</evidence>
<reference evidence="4" key="4">
    <citation type="submission" date="2025-08" db="UniProtKB">
        <authorList>
            <consortium name="Ensembl"/>
        </authorList>
    </citation>
    <scope>IDENTIFICATION</scope>
</reference>
<feature type="region of interest" description="Disordered" evidence="2">
    <location>
        <begin position="285"/>
        <end position="306"/>
    </location>
</feature>
<organism evidence="4 5">
    <name type="scientific">Callorhinchus milii</name>
    <name type="common">Ghost shark</name>
    <dbReference type="NCBI Taxonomy" id="7868"/>
    <lineage>
        <taxon>Eukaryota</taxon>
        <taxon>Metazoa</taxon>
        <taxon>Chordata</taxon>
        <taxon>Craniata</taxon>
        <taxon>Vertebrata</taxon>
        <taxon>Chondrichthyes</taxon>
        <taxon>Holocephali</taxon>
        <taxon>Chimaeriformes</taxon>
        <taxon>Callorhinchidae</taxon>
        <taxon>Callorhinchus</taxon>
    </lineage>
</organism>
<keyword evidence="5" id="KW-1185">Reference proteome</keyword>
<keyword evidence="1" id="KW-0597">Phosphoprotein</keyword>
<dbReference type="STRING" id="7868.ENSCMIP00000042773"/>
<dbReference type="GO" id="GO:0050852">
    <property type="term" value="P:T cell receptor signaling pathway"/>
    <property type="evidence" value="ECO:0007669"/>
    <property type="project" value="TreeGrafter"/>
</dbReference>
<proteinExistence type="predicted"/>
<name>A0A4W3JX42_CALMI</name>
<dbReference type="InterPro" id="IPR043443">
    <property type="entry name" value="FYB1/2-like"/>
</dbReference>
<dbReference type="GO" id="GO:0005886">
    <property type="term" value="C:plasma membrane"/>
    <property type="evidence" value="ECO:0007669"/>
    <property type="project" value="InterPro"/>
</dbReference>
<dbReference type="AlphaFoldDB" id="A0A4W3JX42"/>
<dbReference type="InterPro" id="IPR036028">
    <property type="entry name" value="SH3-like_dom_sf"/>
</dbReference>
<dbReference type="GeneTree" id="ENSGT00530000063460"/>
<reference evidence="5" key="2">
    <citation type="journal article" date="2007" name="PLoS Biol.">
        <title>Survey sequencing and comparative analysis of the elephant shark (Callorhinchus milii) genome.</title>
        <authorList>
            <person name="Venkatesh B."/>
            <person name="Kirkness E.F."/>
            <person name="Loh Y.H."/>
            <person name="Halpern A.L."/>
            <person name="Lee A.P."/>
            <person name="Johnson J."/>
            <person name="Dandona N."/>
            <person name="Viswanathan L.D."/>
            <person name="Tay A."/>
            <person name="Venter J.C."/>
            <person name="Strausberg R.L."/>
            <person name="Brenner S."/>
        </authorList>
    </citation>
    <scope>NUCLEOTIDE SEQUENCE [LARGE SCALE GENOMIC DNA]</scope>
</reference>
<dbReference type="GO" id="GO:0007229">
    <property type="term" value="P:integrin-mediated signaling pathway"/>
    <property type="evidence" value="ECO:0007669"/>
    <property type="project" value="InterPro"/>
</dbReference>
<dbReference type="GO" id="GO:0072659">
    <property type="term" value="P:protein localization to plasma membrane"/>
    <property type="evidence" value="ECO:0007669"/>
    <property type="project" value="TreeGrafter"/>
</dbReference>
<reference evidence="5" key="1">
    <citation type="journal article" date="2006" name="Science">
        <title>Ancient noncoding elements conserved in the human genome.</title>
        <authorList>
            <person name="Venkatesh B."/>
            <person name="Kirkness E.F."/>
            <person name="Loh Y.H."/>
            <person name="Halpern A.L."/>
            <person name="Lee A.P."/>
            <person name="Johnson J."/>
            <person name="Dandona N."/>
            <person name="Viswanathan L.D."/>
            <person name="Tay A."/>
            <person name="Venter J.C."/>
            <person name="Strausberg R.L."/>
            <person name="Brenner S."/>
        </authorList>
    </citation>
    <scope>NUCLEOTIDE SEQUENCE [LARGE SCALE GENOMIC DNA]</scope>
</reference>
<dbReference type="PANTHER" id="PTHR16830:SF11">
    <property type="entry name" value="PML-RARA-REGULATED ADAPTER MOLECULE 1"/>
    <property type="match status" value="1"/>
</dbReference>
<sequence length="449" mass="49638">MAQFTPKIPAREIHSTQPSVSGRAPATLMVKSHSSLSGNQLTRAKAEGGSPLKTPTGLRLDVEKSPLENNGNKLFLGLSPGAKPGSKIQSVLKSLSEASNTPQTENEGFKAASPASSGGDGATPPLRSTRRMQEIPKGNWPNQAPNLDVCTKLGVKAVQLKLQQTLAAQRERADSQLAAMKESRDQTVKKKAGIPNQRPLPTAIGPRPLKPKRPPSVRLNKYRREAETHPSPCPVQLAGQLQIAPLIRVPPLPTLQGRHSVDSMLEELEHNEYDDVEPVGVMSRNQKLHCNPPPTPPPKRNNKIGEDVYDDVDIPDEFPPPPPDISLPSIIKAEKQSKKKMEKEEREFRKRFKYEGEIKVLALVVVDPKTGVRKGGGKNLLVRPGEMLEVIEFTNERQAICRNSEGKYGFAPRLVLLHRDYEIYDDIDSPGMEFDFFYSINCLRKEIVP</sequence>
<feature type="domain" description="Helically-extended SH3" evidence="3">
    <location>
        <begin position="348"/>
        <end position="430"/>
    </location>
</feature>
<feature type="region of interest" description="Disordered" evidence="2">
    <location>
        <begin position="180"/>
        <end position="216"/>
    </location>
</feature>
<reference evidence="4" key="5">
    <citation type="submission" date="2025-09" db="UniProtKB">
        <authorList>
            <consortium name="Ensembl"/>
        </authorList>
    </citation>
    <scope>IDENTIFICATION</scope>
</reference>
<feature type="compositionally biased region" description="Polar residues" evidence="2">
    <location>
        <begin position="87"/>
        <end position="106"/>
    </location>
</feature>
<gene>
    <name evidence="4" type="primary">LOC103183489</name>
</gene>
<feature type="region of interest" description="Disordered" evidence="2">
    <location>
        <begin position="1"/>
        <end position="128"/>
    </location>
</feature>
<dbReference type="InParanoid" id="A0A4W3JX42"/>
<dbReference type="Pfam" id="PF14603">
    <property type="entry name" value="hSH3"/>
    <property type="match status" value="1"/>
</dbReference>
<dbReference type="Gene3D" id="2.30.30.40">
    <property type="entry name" value="SH3 Domains"/>
    <property type="match status" value="1"/>
</dbReference>
<evidence type="ECO:0000259" key="3">
    <source>
        <dbReference type="Pfam" id="PF14603"/>
    </source>
</evidence>
<evidence type="ECO:0000313" key="4">
    <source>
        <dbReference type="Ensembl" id="ENSCMIP00000042773.1"/>
    </source>
</evidence>
<feature type="compositionally biased region" description="Polar residues" evidence="2">
    <location>
        <begin position="32"/>
        <end position="42"/>
    </location>
</feature>